<accession>A0A6G7YBP7</accession>
<feature type="chain" id="PRO_5026342895" description="Matrixin family metalloprotease" evidence="1">
    <location>
        <begin position="45"/>
        <end position="206"/>
    </location>
</feature>
<feature type="signal peptide" evidence="1">
    <location>
        <begin position="1"/>
        <end position="44"/>
    </location>
</feature>
<evidence type="ECO:0008006" key="4">
    <source>
        <dbReference type="Google" id="ProtNLM"/>
    </source>
</evidence>
<dbReference type="SUPFAM" id="SSF55486">
    <property type="entry name" value="Metalloproteases ('zincins'), catalytic domain"/>
    <property type="match status" value="1"/>
</dbReference>
<gene>
    <name evidence="2" type="ORF">G7071_00555</name>
</gene>
<proteinExistence type="predicted"/>
<organism evidence="2 3">
    <name type="scientific">Nocardioides piscis</name>
    <dbReference type="NCBI Taxonomy" id="2714938"/>
    <lineage>
        <taxon>Bacteria</taxon>
        <taxon>Bacillati</taxon>
        <taxon>Actinomycetota</taxon>
        <taxon>Actinomycetes</taxon>
        <taxon>Propionibacteriales</taxon>
        <taxon>Nocardioidaceae</taxon>
        <taxon>Nocardioides</taxon>
    </lineage>
</organism>
<dbReference type="RefSeq" id="WP_166313704.1">
    <property type="nucleotide sequence ID" value="NZ_CP049866.1"/>
</dbReference>
<dbReference type="AlphaFoldDB" id="A0A6G7YBP7"/>
<evidence type="ECO:0000256" key="1">
    <source>
        <dbReference type="SAM" id="SignalP"/>
    </source>
</evidence>
<protein>
    <recommendedName>
        <fullName evidence="4">Matrixin family metalloprotease</fullName>
    </recommendedName>
</protein>
<dbReference type="KEGG" id="npi:G7071_00555"/>
<keyword evidence="3" id="KW-1185">Reference proteome</keyword>
<dbReference type="EMBL" id="CP049866">
    <property type="protein sequence ID" value="QIK74149.1"/>
    <property type="molecule type" value="Genomic_DNA"/>
</dbReference>
<name>A0A6G7YBP7_9ACTN</name>
<dbReference type="Proteomes" id="UP000502035">
    <property type="component" value="Chromosome"/>
</dbReference>
<keyword evidence="1" id="KW-0732">Signal</keyword>
<evidence type="ECO:0000313" key="3">
    <source>
        <dbReference type="Proteomes" id="UP000502035"/>
    </source>
</evidence>
<evidence type="ECO:0000313" key="2">
    <source>
        <dbReference type="EMBL" id="QIK74149.1"/>
    </source>
</evidence>
<reference evidence="2 3" key="1">
    <citation type="submission" date="2020-03" db="EMBL/GenBank/DDBJ databases">
        <title>Nocardioides sp. nov., isolated from fish.</title>
        <authorList>
            <person name="Hyun D.-W."/>
            <person name="Bae J.-W."/>
        </authorList>
    </citation>
    <scope>NUCLEOTIDE SEQUENCE [LARGE SCALE GENOMIC DNA]</scope>
    <source>
        <strain evidence="2 3">HDW12A</strain>
    </source>
</reference>
<sequence>MNFSATGTTRTTDASHHRRRRSGTLLLLVGLASGLISVTSPAGADTPQPDGGPDGGDHAWCYLSSFNQQTAADAAMTRLRNQTDVTTFYPGSCQEHTDVRWRQGDLSGAYGQALCVATRANGTCDIHNVTLDMGTINAAARPIDQRTKTSCHELGHTVGVRHYWDNDFPGNDTAHSCLRSGEVTANWTNITLYGNHHKTQHINESF</sequence>